<protein>
    <recommendedName>
        <fullName evidence="5">RxLR effector protein</fullName>
    </recommendedName>
</protein>
<keyword evidence="4 5" id="KW-0732">Signal</keyword>
<organism evidence="7 8">
    <name type="scientific">Phytophthora boehmeriae</name>
    <dbReference type="NCBI Taxonomy" id="109152"/>
    <lineage>
        <taxon>Eukaryota</taxon>
        <taxon>Sar</taxon>
        <taxon>Stramenopiles</taxon>
        <taxon>Oomycota</taxon>
        <taxon>Peronosporomycetes</taxon>
        <taxon>Peronosporales</taxon>
        <taxon>Peronosporaceae</taxon>
        <taxon>Phytophthora</taxon>
    </lineage>
</organism>
<feature type="region of interest" description="Disordered" evidence="6">
    <location>
        <begin position="64"/>
        <end position="83"/>
    </location>
</feature>
<feature type="signal peptide" evidence="5">
    <location>
        <begin position="1"/>
        <end position="20"/>
    </location>
</feature>
<dbReference type="Proteomes" id="UP000693981">
    <property type="component" value="Unassembled WGS sequence"/>
</dbReference>
<evidence type="ECO:0000313" key="8">
    <source>
        <dbReference type="Proteomes" id="UP000693981"/>
    </source>
</evidence>
<reference evidence="7" key="1">
    <citation type="submission" date="2021-02" db="EMBL/GenBank/DDBJ databases">
        <authorList>
            <person name="Palmer J.M."/>
        </authorList>
    </citation>
    <scope>NUCLEOTIDE SEQUENCE</scope>
    <source>
        <strain evidence="7">SCRP23</strain>
    </source>
</reference>
<feature type="chain" id="PRO_5035963622" description="RxLR effector protein" evidence="5">
    <location>
        <begin position="21"/>
        <end position="155"/>
    </location>
</feature>
<evidence type="ECO:0000256" key="1">
    <source>
        <dbReference type="ARBA" id="ARBA00004613"/>
    </source>
</evidence>
<feature type="compositionally biased region" description="Acidic residues" evidence="6">
    <location>
        <begin position="64"/>
        <end position="78"/>
    </location>
</feature>
<evidence type="ECO:0000256" key="4">
    <source>
        <dbReference type="ARBA" id="ARBA00022729"/>
    </source>
</evidence>
<comment type="similarity">
    <text evidence="2 5">Belongs to the RxLR effector family.</text>
</comment>
<evidence type="ECO:0000256" key="3">
    <source>
        <dbReference type="ARBA" id="ARBA00022525"/>
    </source>
</evidence>
<name>A0A8T1V208_9STRA</name>
<dbReference type="AlphaFoldDB" id="A0A8T1V208"/>
<evidence type="ECO:0000313" key="7">
    <source>
        <dbReference type="EMBL" id="KAG7375322.1"/>
    </source>
</evidence>
<sequence>MRRTNFLLVIAAALLASCEAVSRATDSTQTQLSMMASADALQTHEAAYQGKRFLRSTKTEKYDDDVADDDVDSDDEANEERGFGFKTKADDALRKLIDDFPGASDRISHWRYNNMSPAQVKKELRITNMKDRDDPNVELYKLFLAADLRNIFKLS</sequence>
<dbReference type="EMBL" id="JAGDFL010001731">
    <property type="protein sequence ID" value="KAG7375322.1"/>
    <property type="molecule type" value="Genomic_DNA"/>
</dbReference>
<gene>
    <name evidence="7" type="ORF">PHYBOEH_002830</name>
</gene>
<accession>A0A8T1V208</accession>
<dbReference type="OrthoDB" id="144343at2759"/>
<evidence type="ECO:0000256" key="2">
    <source>
        <dbReference type="ARBA" id="ARBA00010400"/>
    </source>
</evidence>
<keyword evidence="3 5" id="KW-0964">Secreted</keyword>
<dbReference type="PROSITE" id="PS51257">
    <property type="entry name" value="PROKAR_LIPOPROTEIN"/>
    <property type="match status" value="1"/>
</dbReference>
<comment type="subcellular location">
    <subcellularLocation>
        <location evidence="1 5">Secreted</location>
    </subcellularLocation>
</comment>
<proteinExistence type="inferred from homology"/>
<keyword evidence="8" id="KW-1185">Reference proteome</keyword>
<comment type="caution">
    <text evidence="7">The sequence shown here is derived from an EMBL/GenBank/DDBJ whole genome shotgun (WGS) entry which is preliminary data.</text>
</comment>
<comment type="function">
    <text evidence="5">Effector that suppresses plant defense responses during pathogen infection.</text>
</comment>
<dbReference type="GO" id="GO:0005576">
    <property type="term" value="C:extracellular region"/>
    <property type="evidence" value="ECO:0007669"/>
    <property type="project" value="UniProtKB-SubCell"/>
</dbReference>
<dbReference type="Pfam" id="PF16810">
    <property type="entry name" value="RXLR"/>
    <property type="match status" value="1"/>
</dbReference>
<evidence type="ECO:0000256" key="5">
    <source>
        <dbReference type="RuleBase" id="RU367124"/>
    </source>
</evidence>
<comment type="domain">
    <text evidence="5">The RxLR-dEER motif acts to carry the protein into the host cell cytoplasm through binding to cell surface phosphatidylinositol-3-phosphate.</text>
</comment>
<dbReference type="InterPro" id="IPR031825">
    <property type="entry name" value="RXLR"/>
</dbReference>
<evidence type="ECO:0000256" key="6">
    <source>
        <dbReference type="SAM" id="MobiDB-lite"/>
    </source>
</evidence>